<keyword evidence="3" id="KW-0862">Zinc</keyword>
<organism evidence="6 7">
    <name type="scientific">Carex littledalei</name>
    <dbReference type="NCBI Taxonomy" id="544730"/>
    <lineage>
        <taxon>Eukaryota</taxon>
        <taxon>Viridiplantae</taxon>
        <taxon>Streptophyta</taxon>
        <taxon>Embryophyta</taxon>
        <taxon>Tracheophyta</taxon>
        <taxon>Spermatophyta</taxon>
        <taxon>Magnoliopsida</taxon>
        <taxon>Liliopsida</taxon>
        <taxon>Poales</taxon>
        <taxon>Cyperaceae</taxon>
        <taxon>Cyperoideae</taxon>
        <taxon>Cariceae</taxon>
        <taxon>Carex</taxon>
        <taxon>Carex subgen. Euthyceras</taxon>
    </lineage>
</organism>
<dbReference type="InterPro" id="IPR013083">
    <property type="entry name" value="Znf_RING/FYVE/PHD"/>
</dbReference>
<dbReference type="Proteomes" id="UP000623129">
    <property type="component" value="Unassembled WGS sequence"/>
</dbReference>
<evidence type="ECO:0000313" key="7">
    <source>
        <dbReference type="Proteomes" id="UP000623129"/>
    </source>
</evidence>
<dbReference type="OrthoDB" id="8062037at2759"/>
<dbReference type="GO" id="GO:0008270">
    <property type="term" value="F:zinc ion binding"/>
    <property type="evidence" value="ECO:0007669"/>
    <property type="project" value="UniProtKB-KW"/>
</dbReference>
<sequence>MDPSFSMSNPFSYPGQINGGSMTDQFFSTLFHSSDLQMPGLAMDEPAFNASIQSLKVIKSIEDEKSEEECSICLEKLFNKENKDAVMKETPCGHRYHGECIDKWLETHSSCPLCRYKMTLSNWIWDDRRLWDQAFGNFEIRFYSFDSS</sequence>
<keyword evidence="2 4" id="KW-0863">Zinc-finger</keyword>
<dbReference type="GO" id="GO:0005737">
    <property type="term" value="C:cytoplasm"/>
    <property type="evidence" value="ECO:0007669"/>
    <property type="project" value="TreeGrafter"/>
</dbReference>
<dbReference type="PROSITE" id="PS50089">
    <property type="entry name" value="ZF_RING_2"/>
    <property type="match status" value="1"/>
</dbReference>
<accession>A0A833QJN7</accession>
<comment type="caution">
    <text evidence="6">The sequence shown here is derived from an EMBL/GenBank/DDBJ whole genome shotgun (WGS) entry which is preliminary data.</text>
</comment>
<dbReference type="PANTHER" id="PTHR15710">
    <property type="entry name" value="E3 UBIQUITIN-PROTEIN LIGASE PRAJA"/>
    <property type="match status" value="1"/>
</dbReference>
<evidence type="ECO:0000256" key="3">
    <source>
        <dbReference type="ARBA" id="ARBA00022833"/>
    </source>
</evidence>
<keyword evidence="1" id="KW-0479">Metal-binding</keyword>
<proteinExistence type="predicted"/>
<dbReference type="AlphaFoldDB" id="A0A833QJN7"/>
<dbReference type="Pfam" id="PF13639">
    <property type="entry name" value="zf-RING_2"/>
    <property type="match status" value="1"/>
</dbReference>
<protein>
    <submittedName>
        <fullName evidence="6">E3 ubiquitin-protein ligase RING1-like protein</fullName>
    </submittedName>
</protein>
<dbReference type="EMBL" id="SWLB01000016">
    <property type="protein sequence ID" value="KAF3327895.1"/>
    <property type="molecule type" value="Genomic_DNA"/>
</dbReference>
<dbReference type="GO" id="GO:0061630">
    <property type="term" value="F:ubiquitin protein ligase activity"/>
    <property type="evidence" value="ECO:0007669"/>
    <property type="project" value="TreeGrafter"/>
</dbReference>
<evidence type="ECO:0000256" key="1">
    <source>
        <dbReference type="ARBA" id="ARBA00022723"/>
    </source>
</evidence>
<dbReference type="CDD" id="cd16454">
    <property type="entry name" value="RING-H2_PA-TM-RING"/>
    <property type="match status" value="1"/>
</dbReference>
<reference evidence="6" key="1">
    <citation type="submission" date="2020-01" db="EMBL/GenBank/DDBJ databases">
        <title>Genome sequence of Kobresia littledalei, the first chromosome-level genome in the family Cyperaceae.</title>
        <authorList>
            <person name="Qu G."/>
        </authorList>
    </citation>
    <scope>NUCLEOTIDE SEQUENCE</scope>
    <source>
        <strain evidence="6">C.B.Clarke</strain>
        <tissue evidence="6">Leaf</tissue>
    </source>
</reference>
<evidence type="ECO:0000256" key="2">
    <source>
        <dbReference type="ARBA" id="ARBA00022771"/>
    </source>
</evidence>
<dbReference type="InterPro" id="IPR001841">
    <property type="entry name" value="Znf_RING"/>
</dbReference>
<feature type="domain" description="RING-type" evidence="5">
    <location>
        <begin position="70"/>
        <end position="115"/>
    </location>
</feature>
<dbReference type="SMART" id="SM00184">
    <property type="entry name" value="RING"/>
    <property type="match status" value="1"/>
</dbReference>
<evidence type="ECO:0000313" key="6">
    <source>
        <dbReference type="EMBL" id="KAF3327895.1"/>
    </source>
</evidence>
<dbReference type="GO" id="GO:0016567">
    <property type="term" value="P:protein ubiquitination"/>
    <property type="evidence" value="ECO:0007669"/>
    <property type="project" value="TreeGrafter"/>
</dbReference>
<name>A0A833QJN7_9POAL</name>
<keyword evidence="7" id="KW-1185">Reference proteome</keyword>
<gene>
    <name evidence="6" type="ORF">FCM35_KLT06501</name>
</gene>
<dbReference type="PANTHER" id="PTHR15710:SF132">
    <property type="entry name" value="E3 UBIQUITIN-PROTEIN LIGASE MPSR1"/>
    <property type="match status" value="1"/>
</dbReference>
<evidence type="ECO:0000256" key="4">
    <source>
        <dbReference type="PROSITE-ProRule" id="PRU00175"/>
    </source>
</evidence>
<dbReference type="Gene3D" id="3.30.40.10">
    <property type="entry name" value="Zinc/RING finger domain, C3HC4 (zinc finger)"/>
    <property type="match status" value="1"/>
</dbReference>
<dbReference type="SUPFAM" id="SSF57850">
    <property type="entry name" value="RING/U-box"/>
    <property type="match status" value="1"/>
</dbReference>
<evidence type="ECO:0000259" key="5">
    <source>
        <dbReference type="PROSITE" id="PS50089"/>
    </source>
</evidence>